<dbReference type="GO" id="GO:0005634">
    <property type="term" value="C:nucleus"/>
    <property type="evidence" value="ECO:0007669"/>
    <property type="project" value="TreeGrafter"/>
</dbReference>
<dbReference type="PANTHER" id="PTHR47701:SF2">
    <property type="entry name" value="PROTEIN MODIFIER OF SNC1 11"/>
    <property type="match status" value="1"/>
</dbReference>
<organism evidence="3 4">
    <name type="scientific">Parasponia andersonii</name>
    <name type="common">Sponia andersonii</name>
    <dbReference type="NCBI Taxonomy" id="3476"/>
    <lineage>
        <taxon>Eukaryota</taxon>
        <taxon>Viridiplantae</taxon>
        <taxon>Streptophyta</taxon>
        <taxon>Embryophyta</taxon>
        <taxon>Tracheophyta</taxon>
        <taxon>Spermatophyta</taxon>
        <taxon>Magnoliopsida</taxon>
        <taxon>eudicotyledons</taxon>
        <taxon>Gunneridae</taxon>
        <taxon>Pentapetalae</taxon>
        <taxon>rosids</taxon>
        <taxon>fabids</taxon>
        <taxon>Rosales</taxon>
        <taxon>Cannabaceae</taxon>
        <taxon>Parasponia</taxon>
    </lineage>
</organism>
<dbReference type="STRING" id="3476.A0A2P5DHP7"/>
<dbReference type="AlphaFoldDB" id="A0A2P5DHP7"/>
<dbReference type="InterPro" id="IPR044209">
    <property type="entry name" value="MOS11"/>
</dbReference>
<proteinExistence type="predicted"/>
<gene>
    <name evidence="3" type="ORF">PanWU01x14_062600</name>
</gene>
<name>A0A2P5DHP7_PARAD</name>
<dbReference type="EMBL" id="JXTB01000037">
    <property type="protein sequence ID" value="PON72791.1"/>
    <property type="molecule type" value="Genomic_DNA"/>
</dbReference>
<dbReference type="Proteomes" id="UP000237105">
    <property type="component" value="Unassembled WGS sequence"/>
</dbReference>
<feature type="domain" description="THO1-MOS11 C-terminal" evidence="2">
    <location>
        <begin position="81"/>
        <end position="114"/>
    </location>
</feature>
<dbReference type="OrthoDB" id="1194385at2759"/>
<keyword evidence="4" id="KW-1185">Reference proteome</keyword>
<dbReference type="GO" id="GO:0016973">
    <property type="term" value="P:poly(A)+ mRNA export from nucleus"/>
    <property type="evidence" value="ECO:0007669"/>
    <property type="project" value="InterPro"/>
</dbReference>
<dbReference type="Pfam" id="PF18592">
    <property type="entry name" value="Tho1_MOS11_C"/>
    <property type="match status" value="1"/>
</dbReference>
<comment type="caution">
    <text evidence="3">The sequence shown here is derived from an EMBL/GenBank/DDBJ whole genome shotgun (WGS) entry which is preliminary data.</text>
</comment>
<evidence type="ECO:0000313" key="4">
    <source>
        <dbReference type="Proteomes" id="UP000237105"/>
    </source>
</evidence>
<feature type="compositionally biased region" description="Polar residues" evidence="1">
    <location>
        <begin position="182"/>
        <end position="202"/>
    </location>
</feature>
<feature type="compositionally biased region" description="Basic and acidic residues" evidence="1">
    <location>
        <begin position="102"/>
        <end position="112"/>
    </location>
</feature>
<feature type="compositionally biased region" description="Low complexity" evidence="1">
    <location>
        <begin position="67"/>
        <end position="80"/>
    </location>
</feature>
<dbReference type="InterPro" id="IPR040746">
    <property type="entry name" value="THO1_MOS11_C"/>
</dbReference>
<evidence type="ECO:0000256" key="1">
    <source>
        <dbReference type="SAM" id="MobiDB-lite"/>
    </source>
</evidence>
<feature type="region of interest" description="Disordered" evidence="1">
    <location>
        <begin position="1"/>
        <end position="215"/>
    </location>
</feature>
<sequence>MATETQKLRGQNPSLENPDKTLDPKPAPTDTATAKPDPPQDPNPDALSSGANGAGKEPDDSKDGTEPVVGTAAGAATAAPVSDIEKKIRRAERFGISVQLTEEEKRNSRAERFGTSSASGTEASKKSEELKRKARAERFGVPTPPVASDEAAKKKARLARFAPVPKTDTLEDEKRKARALRFSNTRADSLPQVNGKSNSNIEQKAAIAGKAGGGD</sequence>
<feature type="compositionally biased region" description="Polar residues" evidence="1">
    <location>
        <begin position="1"/>
        <end position="15"/>
    </location>
</feature>
<evidence type="ECO:0000259" key="2">
    <source>
        <dbReference type="Pfam" id="PF18592"/>
    </source>
</evidence>
<reference evidence="4" key="1">
    <citation type="submission" date="2016-06" db="EMBL/GenBank/DDBJ databases">
        <title>Parallel loss of symbiosis genes in relatives of nitrogen-fixing non-legume Parasponia.</title>
        <authorList>
            <person name="Van Velzen R."/>
            <person name="Holmer R."/>
            <person name="Bu F."/>
            <person name="Rutten L."/>
            <person name="Van Zeijl A."/>
            <person name="Liu W."/>
            <person name="Santuari L."/>
            <person name="Cao Q."/>
            <person name="Sharma T."/>
            <person name="Shen D."/>
            <person name="Roswanjaya Y."/>
            <person name="Wardhani T."/>
            <person name="Kalhor M.S."/>
            <person name="Jansen J."/>
            <person name="Van den Hoogen J."/>
            <person name="Gungor B."/>
            <person name="Hartog M."/>
            <person name="Hontelez J."/>
            <person name="Verver J."/>
            <person name="Yang W.-C."/>
            <person name="Schijlen E."/>
            <person name="Repin R."/>
            <person name="Schilthuizen M."/>
            <person name="Schranz E."/>
            <person name="Heidstra R."/>
            <person name="Miyata K."/>
            <person name="Fedorova E."/>
            <person name="Kohlen W."/>
            <person name="Bisseling T."/>
            <person name="Smit S."/>
            <person name="Geurts R."/>
        </authorList>
    </citation>
    <scope>NUCLEOTIDE SEQUENCE [LARGE SCALE GENOMIC DNA]</scope>
    <source>
        <strain evidence="4">cv. WU1-14</strain>
    </source>
</reference>
<dbReference type="PANTHER" id="PTHR47701">
    <property type="entry name" value="PROTEIN MODIFIER OF SNC1 11"/>
    <property type="match status" value="1"/>
</dbReference>
<protein>
    <submittedName>
        <fullName evidence="3">Protein MODIFIER OF SNC1</fullName>
    </submittedName>
</protein>
<accession>A0A2P5DHP7</accession>
<evidence type="ECO:0000313" key="3">
    <source>
        <dbReference type="EMBL" id="PON72791.1"/>
    </source>
</evidence>
<feature type="compositionally biased region" description="Basic and acidic residues" evidence="1">
    <location>
        <begin position="56"/>
        <end position="65"/>
    </location>
</feature>